<name>A0A937K089_9BACT</name>
<dbReference type="InterPro" id="IPR036097">
    <property type="entry name" value="HisK_dim/P_sf"/>
</dbReference>
<comment type="catalytic activity">
    <reaction evidence="1">
        <text>ATP + protein L-histidine = ADP + protein N-phospho-L-histidine.</text>
        <dbReference type="EC" id="2.7.13.3"/>
    </reaction>
</comment>
<dbReference type="PANTHER" id="PTHR43547">
    <property type="entry name" value="TWO-COMPONENT HISTIDINE KINASE"/>
    <property type="match status" value="1"/>
</dbReference>
<dbReference type="SUPFAM" id="SSF47384">
    <property type="entry name" value="Homodimeric domain of signal transducing histidine kinase"/>
    <property type="match status" value="1"/>
</dbReference>
<feature type="domain" description="Histidine kinase" evidence="5">
    <location>
        <begin position="787"/>
        <end position="996"/>
    </location>
</feature>
<dbReference type="InterPro" id="IPR036890">
    <property type="entry name" value="HATPase_C_sf"/>
</dbReference>
<dbReference type="SUPFAM" id="SSF63829">
    <property type="entry name" value="Calcium-dependent phosphotriesterase"/>
    <property type="match status" value="1"/>
</dbReference>
<evidence type="ECO:0000256" key="4">
    <source>
        <dbReference type="SAM" id="Phobius"/>
    </source>
</evidence>
<dbReference type="Gene3D" id="2.60.40.10">
    <property type="entry name" value="Immunoglobulins"/>
    <property type="match status" value="1"/>
</dbReference>
<dbReference type="Gene3D" id="1.10.287.130">
    <property type="match status" value="1"/>
</dbReference>
<gene>
    <name evidence="6" type="ORF">JL102_18345</name>
</gene>
<sequence length="996" mass="113728">MRALFILIISAVITLTSYSQSFQKTIYGVEEGLVTHLIKAVEFDSLGFLWVGTDEGLVRYDGREFQNYPQATPSRYIKDIIYTGNQLLAVSDLGITEIVPGISEVQFKEYFKGSIYMSDSTLWYPKKIFIDSKSNKWVSEPASVVKLQGKRLTRYTFDASEFSHSFLDSFSFFEMEDELYVIAYGGRMYRYDEEDDEFKRESLKSDIPLMNVNVCLDLGDTILVGNISGVHKVWRSEDGFHGERVDEIPVKEVANIVRYDSTQILIGTFQNELLLVKERDLSVQDKYDILRSNDILVNSDGHFWVGSDEGLVMLKKNYFRQINNSDHYIEAIMPLDDKVYYSHKDALIKLEHNEDGYEQSTIVTGNNEFFIAIAGIGSDVWVSNKFNILHLQEDVITDTVRLSNQMSFVSFMYADSKHNLWIHQQNMDGICKLDPEGVLKHYKSKDGVDGMLISGCEVNGTLYFGGIGEDSYLYRYDEKSDRFVNESVPISFELSDNFEISDLAARNDTLWLASTDGVIQYVNGTVNRLELGSMTTIPVRAVALESEFVWLVNTMGVVRVDLTNMQSWISFDKDSGLPSSSGNPRDLRVDDNGTKWVGTALGLSSSIQGGQKFNNTQKPFLTDLIINGREWSLDDISNKSIPNHSIVELHFLSLTFPGSLLTYQYKINDSAPWADLELNNIVKLNELDAGTYTLQIRARQSGNYLWSESEKIEFTVAEPFYSRRWFVIACIVTAFIVIYALSAYYSYRLRKAKDKLNAIVEDRTAQLKLSNQQLRQTNKELDMFVYSASHDLKAPLSSMIGLLNLYNLETTQESKDELIQRMRESILKLDSFIKDVIAYSKNSRLDVIKEEIDFNEIISEVFSVYKYLNHFNKIKRVVRVERGVYFSDKNRLRIIFNNLISNSIRYCDTDKEDSLIEILVSKKDNFIYITVTDNGIGIPEQYLSNIFDMFFRADESRSGSGLGLYIVKEAVTLLNGEIEVESTFGQGTSFNVKLPA</sequence>
<dbReference type="RefSeq" id="WP_202245905.1">
    <property type="nucleotide sequence ID" value="NZ_JAESIY010000010.1"/>
</dbReference>
<dbReference type="PANTHER" id="PTHR43547:SF2">
    <property type="entry name" value="HYBRID SIGNAL TRANSDUCTION HISTIDINE KINASE C"/>
    <property type="match status" value="1"/>
</dbReference>
<protein>
    <recommendedName>
        <fullName evidence="2">histidine kinase</fullName>
        <ecNumber evidence="2">2.7.13.3</ecNumber>
    </recommendedName>
</protein>
<dbReference type="EC" id="2.7.13.3" evidence="2"/>
<dbReference type="CDD" id="cd00075">
    <property type="entry name" value="HATPase"/>
    <property type="match status" value="1"/>
</dbReference>
<keyword evidence="4" id="KW-0812">Transmembrane</keyword>
<evidence type="ECO:0000256" key="3">
    <source>
        <dbReference type="ARBA" id="ARBA00022553"/>
    </source>
</evidence>
<dbReference type="Gene3D" id="2.130.10.10">
    <property type="entry name" value="YVTN repeat-like/Quinoprotein amine dehydrogenase"/>
    <property type="match status" value="3"/>
</dbReference>
<evidence type="ECO:0000313" key="7">
    <source>
        <dbReference type="Proteomes" id="UP000659388"/>
    </source>
</evidence>
<dbReference type="GO" id="GO:0000155">
    <property type="term" value="F:phosphorelay sensor kinase activity"/>
    <property type="evidence" value="ECO:0007669"/>
    <property type="project" value="InterPro"/>
</dbReference>
<dbReference type="AlphaFoldDB" id="A0A937K089"/>
<dbReference type="SMART" id="SM00387">
    <property type="entry name" value="HATPase_c"/>
    <property type="match status" value="1"/>
</dbReference>
<dbReference type="PROSITE" id="PS50109">
    <property type="entry name" value="HIS_KIN"/>
    <property type="match status" value="1"/>
</dbReference>
<organism evidence="6 7">
    <name type="scientific">Fulvivirga sediminis</name>
    <dbReference type="NCBI Taxonomy" id="2803949"/>
    <lineage>
        <taxon>Bacteria</taxon>
        <taxon>Pseudomonadati</taxon>
        <taxon>Bacteroidota</taxon>
        <taxon>Cytophagia</taxon>
        <taxon>Cytophagales</taxon>
        <taxon>Fulvivirgaceae</taxon>
        <taxon>Fulvivirga</taxon>
    </lineage>
</organism>
<dbReference type="SMART" id="SM00388">
    <property type="entry name" value="HisKA"/>
    <property type="match status" value="1"/>
</dbReference>
<dbReference type="InterPro" id="IPR004358">
    <property type="entry name" value="Sig_transdc_His_kin-like_C"/>
</dbReference>
<evidence type="ECO:0000256" key="2">
    <source>
        <dbReference type="ARBA" id="ARBA00012438"/>
    </source>
</evidence>
<evidence type="ECO:0000256" key="1">
    <source>
        <dbReference type="ARBA" id="ARBA00000085"/>
    </source>
</evidence>
<dbReference type="Proteomes" id="UP000659388">
    <property type="component" value="Unassembled WGS sequence"/>
</dbReference>
<keyword evidence="4" id="KW-0472">Membrane</keyword>
<keyword evidence="4" id="KW-1133">Transmembrane helix</keyword>
<evidence type="ECO:0000259" key="5">
    <source>
        <dbReference type="PROSITE" id="PS50109"/>
    </source>
</evidence>
<comment type="caution">
    <text evidence="6">The sequence shown here is derived from an EMBL/GenBank/DDBJ whole genome shotgun (WGS) entry which is preliminary data.</text>
</comment>
<dbReference type="InterPro" id="IPR013783">
    <property type="entry name" value="Ig-like_fold"/>
</dbReference>
<dbReference type="EMBL" id="JAESIY010000010">
    <property type="protein sequence ID" value="MBL3658118.1"/>
    <property type="molecule type" value="Genomic_DNA"/>
</dbReference>
<dbReference type="Pfam" id="PF00512">
    <property type="entry name" value="HisKA"/>
    <property type="match status" value="1"/>
</dbReference>
<dbReference type="InterPro" id="IPR015943">
    <property type="entry name" value="WD40/YVTN_repeat-like_dom_sf"/>
</dbReference>
<dbReference type="Pfam" id="PF02518">
    <property type="entry name" value="HATPase_c"/>
    <property type="match status" value="1"/>
</dbReference>
<dbReference type="SUPFAM" id="SSF55874">
    <property type="entry name" value="ATPase domain of HSP90 chaperone/DNA topoisomerase II/histidine kinase"/>
    <property type="match status" value="1"/>
</dbReference>
<proteinExistence type="predicted"/>
<accession>A0A937K089</accession>
<dbReference type="InterPro" id="IPR005467">
    <property type="entry name" value="His_kinase_dom"/>
</dbReference>
<dbReference type="InterPro" id="IPR003594">
    <property type="entry name" value="HATPase_dom"/>
</dbReference>
<keyword evidence="7" id="KW-1185">Reference proteome</keyword>
<dbReference type="CDD" id="cd00082">
    <property type="entry name" value="HisKA"/>
    <property type="match status" value="1"/>
</dbReference>
<dbReference type="Gene3D" id="3.30.565.10">
    <property type="entry name" value="Histidine kinase-like ATPase, C-terminal domain"/>
    <property type="match status" value="1"/>
</dbReference>
<feature type="transmembrane region" description="Helical" evidence="4">
    <location>
        <begin position="725"/>
        <end position="747"/>
    </location>
</feature>
<keyword evidence="3" id="KW-0597">Phosphoprotein</keyword>
<reference evidence="6" key="1">
    <citation type="submission" date="2021-01" db="EMBL/GenBank/DDBJ databases">
        <title>Fulvivirga kasyanovii gen. nov., sp nov., a novel member of the phylum Bacteroidetes isolated from seawater in a mussel farm.</title>
        <authorList>
            <person name="Zhao L.-H."/>
            <person name="Wang Z.-J."/>
        </authorList>
    </citation>
    <scope>NUCLEOTIDE SEQUENCE</scope>
    <source>
        <strain evidence="6">2943</strain>
    </source>
</reference>
<dbReference type="PRINTS" id="PR00344">
    <property type="entry name" value="BCTRLSENSOR"/>
</dbReference>
<evidence type="ECO:0000313" key="6">
    <source>
        <dbReference type="EMBL" id="MBL3658118.1"/>
    </source>
</evidence>
<dbReference type="InterPro" id="IPR003661">
    <property type="entry name" value="HisK_dim/P_dom"/>
</dbReference>